<accession>A0A8H6KP80</accession>
<protein>
    <submittedName>
        <fullName evidence="1">Uncharacterized protein</fullName>
    </submittedName>
</protein>
<dbReference type="AlphaFoldDB" id="A0A8H6KP80"/>
<organism evidence="1 2">
    <name type="scientific">Colletotrichum musicola</name>
    <dbReference type="NCBI Taxonomy" id="2175873"/>
    <lineage>
        <taxon>Eukaryota</taxon>
        <taxon>Fungi</taxon>
        <taxon>Dikarya</taxon>
        <taxon>Ascomycota</taxon>
        <taxon>Pezizomycotina</taxon>
        <taxon>Sordariomycetes</taxon>
        <taxon>Hypocreomycetidae</taxon>
        <taxon>Glomerellales</taxon>
        <taxon>Glomerellaceae</taxon>
        <taxon>Colletotrichum</taxon>
        <taxon>Colletotrichum orchidearum species complex</taxon>
    </lineage>
</organism>
<evidence type="ECO:0000313" key="1">
    <source>
        <dbReference type="EMBL" id="KAF6835154.1"/>
    </source>
</evidence>
<gene>
    <name evidence="1" type="ORF">CMUS01_05855</name>
</gene>
<sequence length="201" mass="22412">MYSLFDAGLPLRRSRESGRCIATDGGLAALISGRVVARTAYRHGIGVLEMALYPFGGMYVSHPTTSLLVSSRKAAQAWWSSSSWARRGSWEKPPAAVEMRQCLLASSSRLAVERGRERRISCHRCIAYPLQGPHERFQAASSCVSMQCGHHGKSAEVGAITTWKKRLRQAPSYWQRHGVAWRIGVERFVPSTGRQRSRSRP</sequence>
<dbReference type="EMBL" id="WIGM01000182">
    <property type="protein sequence ID" value="KAF6835154.1"/>
    <property type="molecule type" value="Genomic_DNA"/>
</dbReference>
<reference evidence="1" key="1">
    <citation type="journal article" date="2020" name="Phytopathology">
        <title>Genome Sequence Resources of Colletotrichum truncatum, C. plurivorum, C. musicola, and C. sojae: Four Species Pathogenic to Soybean (Glycine max).</title>
        <authorList>
            <person name="Rogerio F."/>
            <person name="Boufleur T.R."/>
            <person name="Ciampi-Guillardi M."/>
            <person name="Sukno S.A."/>
            <person name="Thon M.R."/>
            <person name="Massola Junior N.S."/>
            <person name="Baroncelli R."/>
        </authorList>
    </citation>
    <scope>NUCLEOTIDE SEQUENCE</scope>
    <source>
        <strain evidence="1">LFN0074</strain>
    </source>
</reference>
<dbReference type="Proteomes" id="UP000639643">
    <property type="component" value="Unassembled WGS sequence"/>
</dbReference>
<proteinExistence type="predicted"/>
<evidence type="ECO:0000313" key="2">
    <source>
        <dbReference type="Proteomes" id="UP000639643"/>
    </source>
</evidence>
<comment type="caution">
    <text evidence="1">The sequence shown here is derived from an EMBL/GenBank/DDBJ whole genome shotgun (WGS) entry which is preliminary data.</text>
</comment>
<name>A0A8H6KP80_9PEZI</name>
<keyword evidence="2" id="KW-1185">Reference proteome</keyword>